<evidence type="ECO:0008006" key="4">
    <source>
        <dbReference type="Google" id="ProtNLM"/>
    </source>
</evidence>
<evidence type="ECO:0000256" key="1">
    <source>
        <dbReference type="SAM" id="MobiDB-lite"/>
    </source>
</evidence>
<dbReference type="EMBL" id="CP036164">
    <property type="protein sequence ID" value="QBF47376.1"/>
    <property type="molecule type" value="Genomic_DNA"/>
</dbReference>
<sequence length="222" mass="22810">MTLALLLVAGLSLAGPMLKQSQTREQPITADGAVRFSGDVGDVRFRAAEAGERPHAVITSTWGLGKPTSSVRASGETTQLTSSCSRPSLGTVCRVDWLVVVPADTDLTIEHGVGTISLEGTTGDIDLQVGAGDVSITESEADTVSADIGVGAIDYEAVEPPRSVDVRVGVGEATVRVPDTEGYRVNTSGGASDVINNLGSDSSSSRRITVESGVGSVRIDPS</sequence>
<feature type="compositionally biased region" description="Polar residues" evidence="1">
    <location>
        <begin position="194"/>
        <end position="207"/>
    </location>
</feature>
<dbReference type="OrthoDB" id="4856296at2"/>
<keyword evidence="3" id="KW-1185">Reference proteome</keyword>
<feature type="region of interest" description="Disordered" evidence="1">
    <location>
        <begin position="194"/>
        <end position="222"/>
    </location>
</feature>
<name>A0A4P6MWI2_9MICO</name>
<gene>
    <name evidence="2" type="ORF">EXU32_14635</name>
</gene>
<dbReference type="KEGG" id="jli:EXU32_14635"/>
<dbReference type="AlphaFoldDB" id="A0A4P6MWI2"/>
<organism evidence="2 3">
    <name type="scientific">Janibacter limosus</name>
    <dbReference type="NCBI Taxonomy" id="53458"/>
    <lineage>
        <taxon>Bacteria</taxon>
        <taxon>Bacillati</taxon>
        <taxon>Actinomycetota</taxon>
        <taxon>Actinomycetes</taxon>
        <taxon>Micrococcales</taxon>
        <taxon>Intrasporangiaceae</taxon>
        <taxon>Janibacter</taxon>
    </lineage>
</organism>
<proteinExistence type="predicted"/>
<protein>
    <recommendedName>
        <fullName evidence="4">Adhesin domain-containing protein</fullName>
    </recommendedName>
</protein>
<reference evidence="2 3" key="1">
    <citation type="submission" date="2019-02" db="EMBL/GenBank/DDBJ databases">
        <title>Genomic data mining of an Antarctic deep-sea actinobacterium, Janibacterlimosus P3-3-X1.</title>
        <authorList>
            <person name="Liao L."/>
            <person name="Chen B."/>
        </authorList>
    </citation>
    <scope>NUCLEOTIDE SEQUENCE [LARGE SCALE GENOMIC DNA]</scope>
    <source>
        <strain evidence="2 3">P3-3-X1</strain>
    </source>
</reference>
<evidence type="ECO:0000313" key="3">
    <source>
        <dbReference type="Proteomes" id="UP000290408"/>
    </source>
</evidence>
<dbReference type="Proteomes" id="UP000290408">
    <property type="component" value="Chromosome"/>
</dbReference>
<evidence type="ECO:0000313" key="2">
    <source>
        <dbReference type="EMBL" id="QBF47376.1"/>
    </source>
</evidence>
<accession>A0A4P6MWI2</accession>